<dbReference type="EMBL" id="CADCTQ010000631">
    <property type="protein sequence ID" value="CAA9333646.1"/>
    <property type="molecule type" value="Genomic_DNA"/>
</dbReference>
<dbReference type="AlphaFoldDB" id="A0A6J4LJQ8"/>
<protein>
    <submittedName>
        <fullName evidence="4">Uncharacterized protein</fullName>
    </submittedName>
</protein>
<reference evidence="4" key="1">
    <citation type="submission" date="2020-02" db="EMBL/GenBank/DDBJ databases">
        <authorList>
            <person name="Meier V. D."/>
        </authorList>
    </citation>
    <scope>NUCLEOTIDE SEQUENCE</scope>
    <source>
        <strain evidence="4">AVDCRST_MAG56</strain>
    </source>
</reference>
<keyword evidence="2" id="KW-0812">Transmembrane</keyword>
<evidence type="ECO:0000256" key="1">
    <source>
        <dbReference type="SAM" id="Coils"/>
    </source>
</evidence>
<dbReference type="SUPFAM" id="SSF161270">
    <property type="entry name" value="PspA lactotransferrin-binding region"/>
    <property type="match status" value="1"/>
</dbReference>
<keyword evidence="2" id="KW-1133">Transmembrane helix</keyword>
<sequence length="226" mass="25604">MKKNQLLVALLTLLLNSFFSLAQSPADAPATPKPGANTLSRQYSAVLEKANTYQDYKVIKQSALDAFHRSAQDSLATVRKSLKQAQSKITEQQAQLSGLNQTLQGKEKTIQDIQYGNDRIAVLGMQVLKDRYIMTNWIIIGLLAVIATFAFIRYQMSNRVAVAARRDYEEVKQELESYRQKLLESKTALGRELQTERNKIEELYQEIAYLQKQLRSNSGTGTFRHG</sequence>
<accession>A0A6J4LJQ8</accession>
<feature type="coiled-coil region" evidence="1">
    <location>
        <begin position="161"/>
        <end position="213"/>
    </location>
</feature>
<keyword evidence="2" id="KW-0472">Membrane</keyword>
<keyword evidence="3" id="KW-0732">Signal</keyword>
<feature type="transmembrane region" description="Helical" evidence="2">
    <location>
        <begin position="132"/>
        <end position="152"/>
    </location>
</feature>
<keyword evidence="1" id="KW-0175">Coiled coil</keyword>
<evidence type="ECO:0000256" key="3">
    <source>
        <dbReference type="SAM" id="SignalP"/>
    </source>
</evidence>
<feature type="coiled-coil region" evidence="1">
    <location>
        <begin position="75"/>
        <end position="109"/>
    </location>
</feature>
<feature type="chain" id="PRO_5026962593" evidence="3">
    <location>
        <begin position="23"/>
        <end position="226"/>
    </location>
</feature>
<name>A0A6J4LJQ8_9SPHI</name>
<feature type="signal peptide" evidence="3">
    <location>
        <begin position="1"/>
        <end position="22"/>
    </location>
</feature>
<evidence type="ECO:0000313" key="4">
    <source>
        <dbReference type="EMBL" id="CAA9333646.1"/>
    </source>
</evidence>
<organism evidence="4">
    <name type="scientific">uncultured Cytophagales bacterium</name>
    <dbReference type="NCBI Taxonomy" id="158755"/>
    <lineage>
        <taxon>Bacteria</taxon>
        <taxon>Pseudomonadati</taxon>
        <taxon>Bacteroidota</taxon>
        <taxon>Sphingobacteriia</taxon>
        <taxon>Sphingobacteriales</taxon>
        <taxon>environmental samples</taxon>
    </lineage>
</organism>
<evidence type="ECO:0000256" key="2">
    <source>
        <dbReference type="SAM" id="Phobius"/>
    </source>
</evidence>
<proteinExistence type="predicted"/>
<gene>
    <name evidence="4" type="ORF">AVDCRST_MAG56-7521</name>
</gene>